<keyword evidence="5" id="KW-0539">Nucleus</keyword>
<evidence type="ECO:0000313" key="7">
    <source>
        <dbReference type="EMBL" id="KAB8250371.1"/>
    </source>
</evidence>
<dbReference type="PANTHER" id="PTHR31001:SF90">
    <property type="entry name" value="CENTROMERE DNA-BINDING PROTEIN COMPLEX CBF3 SUBUNIT B"/>
    <property type="match status" value="1"/>
</dbReference>
<dbReference type="PROSITE" id="PS50048">
    <property type="entry name" value="ZN2_CY6_FUNGAL_2"/>
    <property type="match status" value="1"/>
</dbReference>
<evidence type="ECO:0000256" key="4">
    <source>
        <dbReference type="ARBA" id="ARBA00023163"/>
    </source>
</evidence>
<feature type="domain" description="Zn(2)-C6 fungal-type" evidence="6">
    <location>
        <begin position="9"/>
        <end position="39"/>
    </location>
</feature>
<evidence type="ECO:0000256" key="5">
    <source>
        <dbReference type="ARBA" id="ARBA00023242"/>
    </source>
</evidence>
<protein>
    <recommendedName>
        <fullName evidence="6">Zn(2)-C6 fungal-type domain-containing protein</fullName>
    </recommendedName>
</protein>
<dbReference type="GO" id="GO:0003677">
    <property type="term" value="F:DNA binding"/>
    <property type="evidence" value="ECO:0007669"/>
    <property type="project" value="UniProtKB-KW"/>
</dbReference>
<gene>
    <name evidence="7" type="ORF">BDV35DRAFT_341938</name>
</gene>
<accession>A0A5N6H737</accession>
<dbReference type="Proteomes" id="UP000325434">
    <property type="component" value="Unassembled WGS sequence"/>
</dbReference>
<dbReference type="GO" id="GO:0005634">
    <property type="term" value="C:nucleus"/>
    <property type="evidence" value="ECO:0007669"/>
    <property type="project" value="UniProtKB-SubCell"/>
</dbReference>
<dbReference type="PROSITE" id="PS00463">
    <property type="entry name" value="ZN2_CY6_FUNGAL_1"/>
    <property type="match status" value="1"/>
</dbReference>
<dbReference type="InterPro" id="IPR001138">
    <property type="entry name" value="Zn2Cys6_DnaBD"/>
</dbReference>
<evidence type="ECO:0000256" key="1">
    <source>
        <dbReference type="ARBA" id="ARBA00004123"/>
    </source>
</evidence>
<evidence type="ECO:0000259" key="6">
    <source>
        <dbReference type="PROSITE" id="PS50048"/>
    </source>
</evidence>
<dbReference type="CDD" id="cd00067">
    <property type="entry name" value="GAL4"/>
    <property type="match status" value="1"/>
</dbReference>
<name>A0A5N6H737_ASPFL</name>
<dbReference type="PANTHER" id="PTHR31001">
    <property type="entry name" value="UNCHARACTERIZED TRANSCRIPTIONAL REGULATORY PROTEIN"/>
    <property type="match status" value="1"/>
</dbReference>
<dbReference type="InterPro" id="IPR036864">
    <property type="entry name" value="Zn2-C6_fun-type_DNA-bd_sf"/>
</dbReference>
<organism evidence="7">
    <name type="scientific">Aspergillus flavus</name>
    <dbReference type="NCBI Taxonomy" id="5059"/>
    <lineage>
        <taxon>Eukaryota</taxon>
        <taxon>Fungi</taxon>
        <taxon>Dikarya</taxon>
        <taxon>Ascomycota</taxon>
        <taxon>Pezizomycotina</taxon>
        <taxon>Eurotiomycetes</taxon>
        <taxon>Eurotiomycetidae</taxon>
        <taxon>Eurotiales</taxon>
        <taxon>Aspergillaceae</taxon>
        <taxon>Aspergillus</taxon>
        <taxon>Aspergillus subgen. Circumdati</taxon>
    </lineage>
</organism>
<dbReference type="CDD" id="cd12148">
    <property type="entry name" value="fungal_TF_MHR"/>
    <property type="match status" value="1"/>
</dbReference>
<evidence type="ECO:0000256" key="2">
    <source>
        <dbReference type="ARBA" id="ARBA00023015"/>
    </source>
</evidence>
<dbReference type="VEuPathDB" id="FungiDB:AFLA_014182"/>
<keyword evidence="3" id="KW-0238">DNA-binding</keyword>
<keyword evidence="2" id="KW-0805">Transcription regulation</keyword>
<dbReference type="GO" id="GO:0000981">
    <property type="term" value="F:DNA-binding transcription factor activity, RNA polymerase II-specific"/>
    <property type="evidence" value="ECO:0007669"/>
    <property type="project" value="InterPro"/>
</dbReference>
<reference evidence="7" key="1">
    <citation type="submission" date="2019-04" db="EMBL/GenBank/DDBJ databases">
        <title>Friends and foes A comparative genomics study of 23 Aspergillus species from section Flavi.</title>
        <authorList>
            <consortium name="DOE Joint Genome Institute"/>
            <person name="Kjaerbolling I."/>
            <person name="Vesth T."/>
            <person name="Frisvad J.C."/>
            <person name="Nybo J.L."/>
            <person name="Theobald S."/>
            <person name="Kildgaard S."/>
            <person name="Isbrandt T."/>
            <person name="Kuo A."/>
            <person name="Sato A."/>
            <person name="Lyhne E.K."/>
            <person name="Kogle M.E."/>
            <person name="Wiebenga A."/>
            <person name="Kun R.S."/>
            <person name="Lubbers R.J."/>
            <person name="Makela M.R."/>
            <person name="Barry K."/>
            <person name="Chovatia M."/>
            <person name="Clum A."/>
            <person name="Daum C."/>
            <person name="Haridas S."/>
            <person name="He G."/>
            <person name="LaButti K."/>
            <person name="Lipzen A."/>
            <person name="Mondo S."/>
            <person name="Riley R."/>
            <person name="Salamov A."/>
            <person name="Simmons B.A."/>
            <person name="Magnuson J.K."/>
            <person name="Henrissat B."/>
            <person name="Mortensen U.H."/>
            <person name="Larsen T.O."/>
            <person name="Devries R.P."/>
            <person name="Grigoriev I.V."/>
            <person name="Machida M."/>
            <person name="Baker S.E."/>
            <person name="Andersen M.R."/>
        </authorList>
    </citation>
    <scope>NUCLEOTIDE SEQUENCE [LARGE SCALE GENOMIC DNA]</scope>
    <source>
        <strain evidence="7">CBS 121.62</strain>
    </source>
</reference>
<dbReference type="EMBL" id="ML734565">
    <property type="protein sequence ID" value="KAB8250371.1"/>
    <property type="molecule type" value="Genomic_DNA"/>
</dbReference>
<evidence type="ECO:0000256" key="3">
    <source>
        <dbReference type="ARBA" id="ARBA00023125"/>
    </source>
</evidence>
<keyword evidence="4" id="KW-0804">Transcription</keyword>
<dbReference type="VEuPathDB" id="FungiDB:F9C07_2283322"/>
<dbReference type="SMART" id="SM00066">
    <property type="entry name" value="GAL4"/>
    <property type="match status" value="1"/>
</dbReference>
<dbReference type="Pfam" id="PF00172">
    <property type="entry name" value="Zn_clus"/>
    <property type="match status" value="1"/>
</dbReference>
<dbReference type="GO" id="GO:0009893">
    <property type="term" value="P:positive regulation of metabolic process"/>
    <property type="evidence" value="ECO:0007669"/>
    <property type="project" value="UniProtKB-ARBA"/>
</dbReference>
<sequence length="628" mass="71130">MSLPDQSLSCERCRKKKIGCNKALPQCNRCIASNVECVYPKRCRRTRRSRTVYRARQNDGTFNGALPDILRRLTSLEQSLTAAPCQSSAAGDQRGFPPPGLSALFHNEILENPPSNGNYFTVPDIVQEHIPSCHTEQTTPNIPVLSQDTGDALLWDDALITKNMATKWVNGFYEFSWGPELPVGKEFLLRLPDLFDLPHVKIDTSALLVYYNVLLQGLFMDRGLGQRRKDYASYMYRKLLEHAKDWDFEAQPTPTDLYAALLLTFATNWFFDRELSWKFHCSAYRIACNLGFFLLDADVNDNCPSPHGQSPHKDQMRFCVWNLVHNDCIFRFHLGKPSLVNPSTMVVRFPELSTWNPNEGLNRSAQINFLVATRLAFAKLRFFDMMDDARQNGSQPCDHLIEELITESQTALTDWKIDESLGTAVKYSQSAWFYDELIQNACTTIILLNRERSVSNSQTARKQSLEAARRAIETMKRAMTIDSTDSHWPIGYFSFYSVVTILTIFANILETNEPAAIAHDMSLAVWFGAMLVEWTAEREELRPVEAAVSTLNDICRQVKLCTSSIQVQPNSQLVTGVTPADGMILCPSSVQTLNCIGIKVHDLVQSPHETILLVERWVYSQRSSSPAI</sequence>
<proteinExistence type="predicted"/>
<dbReference type="Gene3D" id="4.10.240.10">
    <property type="entry name" value="Zn(2)-C6 fungal-type DNA-binding domain"/>
    <property type="match status" value="1"/>
</dbReference>
<comment type="subcellular location">
    <subcellularLocation>
        <location evidence="1">Nucleus</location>
    </subcellularLocation>
</comment>
<dbReference type="InterPro" id="IPR050613">
    <property type="entry name" value="Sec_Metabolite_Reg"/>
</dbReference>
<dbReference type="VEuPathDB" id="FungiDB:AFLA_002336"/>
<dbReference type="SUPFAM" id="SSF57701">
    <property type="entry name" value="Zn2/Cys6 DNA-binding domain"/>
    <property type="match status" value="1"/>
</dbReference>
<dbReference type="GO" id="GO:0008270">
    <property type="term" value="F:zinc ion binding"/>
    <property type="evidence" value="ECO:0007669"/>
    <property type="project" value="InterPro"/>
</dbReference>
<dbReference type="AlphaFoldDB" id="A0A5N6H737"/>